<proteinExistence type="predicted"/>
<reference evidence="1" key="1">
    <citation type="submission" date="2020-08" db="EMBL/GenBank/DDBJ databases">
        <title>Multicomponent nature underlies the extraordinary mechanical properties of spider dragline silk.</title>
        <authorList>
            <person name="Kono N."/>
            <person name="Nakamura H."/>
            <person name="Mori M."/>
            <person name="Yoshida Y."/>
            <person name="Ohtoshi R."/>
            <person name="Malay A.D."/>
            <person name="Moran D.A.P."/>
            <person name="Tomita M."/>
            <person name="Numata K."/>
            <person name="Arakawa K."/>
        </authorList>
    </citation>
    <scope>NUCLEOTIDE SEQUENCE</scope>
</reference>
<organism evidence="1 2">
    <name type="scientific">Nephila pilipes</name>
    <name type="common">Giant wood spider</name>
    <name type="synonym">Nephila maculata</name>
    <dbReference type="NCBI Taxonomy" id="299642"/>
    <lineage>
        <taxon>Eukaryota</taxon>
        <taxon>Metazoa</taxon>
        <taxon>Ecdysozoa</taxon>
        <taxon>Arthropoda</taxon>
        <taxon>Chelicerata</taxon>
        <taxon>Arachnida</taxon>
        <taxon>Araneae</taxon>
        <taxon>Araneomorphae</taxon>
        <taxon>Entelegynae</taxon>
        <taxon>Araneoidea</taxon>
        <taxon>Nephilidae</taxon>
        <taxon>Nephila</taxon>
    </lineage>
</organism>
<dbReference type="OrthoDB" id="6433583at2759"/>
<sequence length="97" mass="11434">MSFFYPPTITIDPQNFVTKLQQHMAELKPLKSPSNRKQNIFVHKDLKSCLHVFVRIDRVKKALEPPYEGPYAVINNCDKYFTILIKNKKKLISLWID</sequence>
<protein>
    <submittedName>
        <fullName evidence="1">Uncharacterized protein</fullName>
    </submittedName>
</protein>
<dbReference type="AlphaFoldDB" id="A0A8X6Q0I7"/>
<dbReference type="PANTHER" id="PTHR38681:SF1">
    <property type="entry name" value="RETROVIRUS-RELATED POL POLYPROTEIN FROM TRANSPOSON 412-LIKE PROTEIN"/>
    <property type="match status" value="1"/>
</dbReference>
<name>A0A8X6Q0I7_NEPPI</name>
<evidence type="ECO:0000313" key="1">
    <source>
        <dbReference type="EMBL" id="GFT99833.1"/>
    </source>
</evidence>
<evidence type="ECO:0000313" key="2">
    <source>
        <dbReference type="Proteomes" id="UP000887013"/>
    </source>
</evidence>
<accession>A0A8X6Q0I7</accession>
<gene>
    <name evidence="1" type="primary">AVEN_64592_1</name>
    <name evidence="1" type="ORF">NPIL_28021</name>
</gene>
<dbReference type="PANTHER" id="PTHR38681">
    <property type="entry name" value="RETROVIRUS-RELATED POL POLYPROTEIN FROM TRANSPOSON 412-LIKE PROTEIN-RELATED"/>
    <property type="match status" value="1"/>
</dbReference>
<dbReference type="EMBL" id="BMAW01076085">
    <property type="protein sequence ID" value="GFT99833.1"/>
    <property type="molecule type" value="Genomic_DNA"/>
</dbReference>
<comment type="caution">
    <text evidence="1">The sequence shown here is derived from an EMBL/GenBank/DDBJ whole genome shotgun (WGS) entry which is preliminary data.</text>
</comment>
<dbReference type="Proteomes" id="UP000887013">
    <property type="component" value="Unassembled WGS sequence"/>
</dbReference>
<keyword evidence="2" id="KW-1185">Reference proteome</keyword>